<protein>
    <recommendedName>
        <fullName evidence="3">AbiEi antitoxin C-terminal domain-containing protein</fullName>
    </recommendedName>
</protein>
<dbReference type="AlphaFoldDB" id="A0A8H9IYW6"/>
<reference evidence="1" key="1">
    <citation type="journal article" date="2014" name="Int. J. Syst. Evol. Microbiol.">
        <title>Complete genome sequence of Corynebacterium casei LMG S-19264T (=DSM 44701T), isolated from a smear-ripened cheese.</title>
        <authorList>
            <consortium name="US DOE Joint Genome Institute (JGI-PGF)"/>
            <person name="Walter F."/>
            <person name="Albersmeier A."/>
            <person name="Kalinowski J."/>
            <person name="Ruckert C."/>
        </authorList>
    </citation>
    <scope>NUCLEOTIDE SEQUENCE</scope>
    <source>
        <strain evidence="1">CGMCC 4.7679</strain>
    </source>
</reference>
<evidence type="ECO:0000313" key="1">
    <source>
        <dbReference type="EMBL" id="GHF67281.1"/>
    </source>
</evidence>
<sequence>MDMTREVMHDLLPSLLRRAVRVVPAEEDEDTGAPRHPGLARLAGNGLLHRVAAGYYALVPSDHIGTDWRPDLESAAWGIAAADDGPRSVALMGLSAAHAHGAFPDTQGVAVIATTRNRPTLRFTDREATVSFVRRDPRRLKIERHSSTLGNGWVTTVEQTLLDLAAYPQLGGRPDLADDAITGLIDKADPHVLYSLAGAQRRMGALDRILMQV</sequence>
<dbReference type="EMBL" id="BNAV01000007">
    <property type="protein sequence ID" value="GHF67281.1"/>
    <property type="molecule type" value="Genomic_DNA"/>
</dbReference>
<evidence type="ECO:0000313" key="2">
    <source>
        <dbReference type="Proteomes" id="UP000658656"/>
    </source>
</evidence>
<name>A0A8H9IYW6_9PSEU</name>
<dbReference type="Proteomes" id="UP000658656">
    <property type="component" value="Unassembled WGS sequence"/>
</dbReference>
<reference evidence="1" key="2">
    <citation type="submission" date="2020-09" db="EMBL/GenBank/DDBJ databases">
        <authorList>
            <person name="Sun Q."/>
            <person name="Zhou Y."/>
        </authorList>
    </citation>
    <scope>NUCLEOTIDE SEQUENCE</scope>
    <source>
        <strain evidence="1">CGMCC 4.7679</strain>
    </source>
</reference>
<comment type="caution">
    <text evidence="1">The sequence shown here is derived from an EMBL/GenBank/DDBJ whole genome shotgun (WGS) entry which is preliminary data.</text>
</comment>
<proteinExistence type="predicted"/>
<keyword evidence="2" id="KW-1185">Reference proteome</keyword>
<organism evidence="1 2">
    <name type="scientific">Amycolatopsis bartoniae</name>
    <dbReference type="NCBI Taxonomy" id="941986"/>
    <lineage>
        <taxon>Bacteria</taxon>
        <taxon>Bacillati</taxon>
        <taxon>Actinomycetota</taxon>
        <taxon>Actinomycetes</taxon>
        <taxon>Pseudonocardiales</taxon>
        <taxon>Pseudonocardiaceae</taxon>
        <taxon>Amycolatopsis</taxon>
    </lineage>
</organism>
<accession>A0A8H9IYW6</accession>
<evidence type="ECO:0008006" key="3">
    <source>
        <dbReference type="Google" id="ProtNLM"/>
    </source>
</evidence>
<gene>
    <name evidence="1" type="ORF">GCM10017566_46240</name>
</gene>